<dbReference type="Proteomes" id="UP000238589">
    <property type="component" value="Unassembled WGS sequence"/>
</dbReference>
<gene>
    <name evidence="1" type="ORF">C6P64_12565</name>
</gene>
<keyword evidence="2" id="KW-1185">Reference proteome</keyword>
<comment type="caution">
    <text evidence="1">The sequence shown here is derived from an EMBL/GenBank/DDBJ whole genome shotgun (WGS) entry which is preliminary data.</text>
</comment>
<dbReference type="RefSeq" id="WP_105748913.1">
    <property type="nucleotide sequence ID" value="NZ_PVLQ01000046.1"/>
</dbReference>
<dbReference type="AlphaFoldDB" id="A0A2S9K2X1"/>
<sequence>MPRMTQMSAVLAKLETTYATDSVPAGGANAIVCSEPSFELLFDSKERNVSRPHFGAQQAMHNSRFARLSFDVEVAPSGVAGTAPAFGPLLRACALSETITATTRVEYAPITLSQESATIYYYLDGVLHKLLGAMGTVEPQNNEGEIPLLKFQFTGIDGGIVEGALPNQTLTAWKTPQLISGAVLKFGGTYSAGALTGGTAFPSRGLGLNLGNDIKTRRMLSGGSGYSSTGQAVNVMGRKASGSVQLELTAAQEVALIADINSGVLTSMSFEYGSVAGSKTLIFCPSVQRLSPKRADYEGVAQLGLDLALLPVNGNDELRLVFS</sequence>
<evidence type="ECO:0000313" key="1">
    <source>
        <dbReference type="EMBL" id="PRD64801.1"/>
    </source>
</evidence>
<evidence type="ECO:0000313" key="2">
    <source>
        <dbReference type="Proteomes" id="UP000238589"/>
    </source>
</evidence>
<dbReference type="InterPro" id="IPR044000">
    <property type="entry name" value="Phage_tube_2"/>
</dbReference>
<name>A0A2S9K2X1_9BURK</name>
<dbReference type="Pfam" id="PF18906">
    <property type="entry name" value="Phage_tube_2"/>
    <property type="match status" value="1"/>
</dbReference>
<protein>
    <submittedName>
        <fullName evidence="1">Uncharacterized protein</fullName>
    </submittedName>
</protein>
<dbReference type="OrthoDB" id="6147138at2"/>
<dbReference type="EMBL" id="PVLQ01000046">
    <property type="protein sequence ID" value="PRD64801.1"/>
    <property type="molecule type" value="Genomic_DNA"/>
</dbReference>
<organism evidence="1 2">
    <name type="scientific">Malikia granosa</name>
    <dbReference type="NCBI Taxonomy" id="263067"/>
    <lineage>
        <taxon>Bacteria</taxon>
        <taxon>Pseudomonadati</taxon>
        <taxon>Pseudomonadota</taxon>
        <taxon>Betaproteobacteria</taxon>
        <taxon>Burkholderiales</taxon>
        <taxon>Comamonadaceae</taxon>
        <taxon>Malikia</taxon>
    </lineage>
</organism>
<reference evidence="1 2" key="1">
    <citation type="submission" date="2018-03" db="EMBL/GenBank/DDBJ databases">
        <title>Comparative genomics illustrates the genes involved in a hyperalkaliphilic mechanisms of Serpentinomonas isolated from highly-alkaline calcium-rich serpentinized springs.</title>
        <authorList>
            <person name="Suzuki S."/>
            <person name="Ishii S."/>
            <person name="Walworth N."/>
            <person name="Bird L."/>
            <person name="Kuenen J.G."/>
            <person name="Nealson K.H."/>
        </authorList>
    </citation>
    <scope>NUCLEOTIDE SEQUENCE [LARGE SCALE GENOMIC DNA]</scope>
    <source>
        <strain evidence="1 2">P1</strain>
    </source>
</reference>
<accession>A0A2S9K2X1</accession>
<proteinExistence type="predicted"/>